<evidence type="ECO:0000313" key="2">
    <source>
        <dbReference type="EMBL" id="MDH0970495.1"/>
    </source>
</evidence>
<evidence type="ECO:0000313" key="3">
    <source>
        <dbReference type="Proteomes" id="UP001159915"/>
    </source>
</evidence>
<protein>
    <submittedName>
        <fullName evidence="2">Transposase</fullName>
    </submittedName>
</protein>
<dbReference type="GO" id="GO:0006313">
    <property type="term" value="P:DNA transposition"/>
    <property type="evidence" value="ECO:0007669"/>
    <property type="project" value="InterPro"/>
</dbReference>
<dbReference type="AlphaFoldDB" id="A0AA42MXG8"/>
<evidence type="ECO:0000256" key="1">
    <source>
        <dbReference type="ARBA" id="ARBA00009964"/>
    </source>
</evidence>
<dbReference type="GO" id="GO:0004803">
    <property type="term" value="F:transposase activity"/>
    <property type="evidence" value="ECO:0007669"/>
    <property type="project" value="InterPro"/>
</dbReference>
<dbReference type="InterPro" id="IPR009057">
    <property type="entry name" value="Homeodomain-like_sf"/>
</dbReference>
<proteinExistence type="inferred from homology"/>
<dbReference type="RefSeq" id="WP_279670847.1">
    <property type="nucleotide sequence ID" value="NZ_JAOCBE010000001.1"/>
</dbReference>
<comment type="similarity">
    <text evidence="1">Belongs to the transposase 8 family.</text>
</comment>
<dbReference type="Proteomes" id="UP001159915">
    <property type="component" value="Unassembled WGS sequence"/>
</dbReference>
<name>A0AA42MXG8_ACIJO</name>
<dbReference type="GO" id="GO:0003677">
    <property type="term" value="F:DNA binding"/>
    <property type="evidence" value="ECO:0007669"/>
    <property type="project" value="InterPro"/>
</dbReference>
<accession>A0AA42MXG8</accession>
<dbReference type="Pfam" id="PF01527">
    <property type="entry name" value="HTH_Tnp_1"/>
    <property type="match status" value="1"/>
</dbReference>
<organism evidence="2 3">
    <name type="scientific">Acinetobacter johnsonii</name>
    <dbReference type="NCBI Taxonomy" id="40214"/>
    <lineage>
        <taxon>Bacteria</taxon>
        <taxon>Pseudomonadati</taxon>
        <taxon>Pseudomonadota</taxon>
        <taxon>Gammaproteobacteria</taxon>
        <taxon>Moraxellales</taxon>
        <taxon>Moraxellaceae</taxon>
        <taxon>Acinetobacter</taxon>
    </lineage>
</organism>
<dbReference type="SUPFAM" id="SSF46689">
    <property type="entry name" value="Homeodomain-like"/>
    <property type="match status" value="1"/>
</dbReference>
<comment type="caution">
    <text evidence="2">The sequence shown here is derived from an EMBL/GenBank/DDBJ whole genome shotgun (WGS) entry which is preliminary data.</text>
</comment>
<sequence length="115" mass="13699">MDLKTVIDSTPTLKKPRRTFTAEFKHQLIQQCQQPDTSVAKVAMQHQVNANLLHKWIRQSRLMVPSLTPHLFHRPTSFPSFFTRLQSDKKHLRHLYQRRKLSLILGFHYMRNQVP</sequence>
<dbReference type="EMBL" id="JAOCBE010000001">
    <property type="protein sequence ID" value="MDH0970495.1"/>
    <property type="molecule type" value="Genomic_DNA"/>
</dbReference>
<dbReference type="InterPro" id="IPR002514">
    <property type="entry name" value="Transposase_8"/>
</dbReference>
<reference evidence="2" key="1">
    <citation type="submission" date="2022-09" db="EMBL/GenBank/DDBJ databases">
        <title>Intensive care unit water sources are persistently colonized with multi-drug resistant bacteria and are the site of extensive horizontal gene transfer of antibiotic resistance genes.</title>
        <authorList>
            <person name="Diorio-Toth L."/>
        </authorList>
    </citation>
    <scope>NUCLEOTIDE SEQUENCE</scope>
    <source>
        <strain evidence="2">GD03920</strain>
    </source>
</reference>
<gene>
    <name evidence="2" type="ORF">N5C10_15040</name>
</gene>